<dbReference type="SUPFAM" id="SSF49503">
    <property type="entry name" value="Cupredoxins"/>
    <property type="match status" value="1"/>
</dbReference>
<feature type="chain" id="PRO_5022774910" evidence="3">
    <location>
        <begin position="23"/>
        <end position="165"/>
    </location>
</feature>
<keyword evidence="3" id="KW-0732">Signal</keyword>
<dbReference type="PANTHER" id="PTHR38439">
    <property type="entry name" value="AURACYANIN-B"/>
    <property type="match status" value="1"/>
</dbReference>
<evidence type="ECO:0000313" key="6">
    <source>
        <dbReference type="Proteomes" id="UP000321192"/>
    </source>
</evidence>
<dbReference type="Pfam" id="PF00127">
    <property type="entry name" value="Copper-bind"/>
    <property type="match status" value="1"/>
</dbReference>
<protein>
    <submittedName>
        <fullName evidence="5">Plastocyanin</fullName>
    </submittedName>
</protein>
<dbReference type="CDD" id="cd04211">
    <property type="entry name" value="Cupredoxin_like_2"/>
    <property type="match status" value="1"/>
</dbReference>
<dbReference type="Proteomes" id="UP000321192">
    <property type="component" value="Unassembled WGS sequence"/>
</dbReference>
<dbReference type="RefSeq" id="WP_276657912.1">
    <property type="nucleotide sequence ID" value="NZ_SSFD01000103.1"/>
</dbReference>
<dbReference type="PANTHER" id="PTHR38439:SF3">
    <property type="entry name" value="COPPER-RESISTANT CUPROPROTEIN COPI"/>
    <property type="match status" value="1"/>
</dbReference>
<dbReference type="InterPro" id="IPR033138">
    <property type="entry name" value="Cu_oxidase_CS"/>
</dbReference>
<feature type="signal peptide" evidence="3">
    <location>
        <begin position="1"/>
        <end position="22"/>
    </location>
</feature>
<dbReference type="InterPro" id="IPR000923">
    <property type="entry name" value="BlueCu_1"/>
</dbReference>
<evidence type="ECO:0000256" key="1">
    <source>
        <dbReference type="ARBA" id="ARBA00022723"/>
    </source>
</evidence>
<dbReference type="GO" id="GO:0009055">
    <property type="term" value="F:electron transfer activity"/>
    <property type="evidence" value="ECO:0007669"/>
    <property type="project" value="InterPro"/>
</dbReference>
<evidence type="ECO:0000256" key="3">
    <source>
        <dbReference type="SAM" id="SignalP"/>
    </source>
</evidence>
<keyword evidence="2" id="KW-0186">Copper</keyword>
<dbReference type="EMBL" id="SSFD01000103">
    <property type="protein sequence ID" value="TXH86675.1"/>
    <property type="molecule type" value="Genomic_DNA"/>
</dbReference>
<comment type="caution">
    <text evidence="5">The sequence shown here is derived from an EMBL/GenBank/DDBJ whole genome shotgun (WGS) entry which is preliminary data.</text>
</comment>
<evidence type="ECO:0000313" key="5">
    <source>
        <dbReference type="EMBL" id="TXH86675.1"/>
    </source>
</evidence>
<feature type="domain" description="Blue (type 1) copper" evidence="4">
    <location>
        <begin position="58"/>
        <end position="164"/>
    </location>
</feature>
<accession>A0A5C7SV71</accession>
<gene>
    <name evidence="5" type="ORF">E6Q80_07225</name>
</gene>
<dbReference type="InterPro" id="IPR050845">
    <property type="entry name" value="Cu-binding_ET"/>
</dbReference>
<proteinExistence type="predicted"/>
<organism evidence="5 6">
    <name type="scientific">Thauera aminoaromatica</name>
    <dbReference type="NCBI Taxonomy" id="164330"/>
    <lineage>
        <taxon>Bacteria</taxon>
        <taxon>Pseudomonadati</taxon>
        <taxon>Pseudomonadota</taxon>
        <taxon>Betaproteobacteria</taxon>
        <taxon>Rhodocyclales</taxon>
        <taxon>Zoogloeaceae</taxon>
        <taxon>Thauera</taxon>
    </lineage>
</organism>
<dbReference type="Gene3D" id="2.60.40.420">
    <property type="entry name" value="Cupredoxins - blue copper proteins"/>
    <property type="match status" value="1"/>
</dbReference>
<dbReference type="PROSITE" id="PS00079">
    <property type="entry name" value="MULTICOPPER_OXIDASE1"/>
    <property type="match status" value="1"/>
</dbReference>
<dbReference type="AlphaFoldDB" id="A0A5C7SV71"/>
<evidence type="ECO:0000256" key="2">
    <source>
        <dbReference type="ARBA" id="ARBA00023008"/>
    </source>
</evidence>
<dbReference type="GO" id="GO:0005507">
    <property type="term" value="F:copper ion binding"/>
    <property type="evidence" value="ECO:0007669"/>
    <property type="project" value="InterPro"/>
</dbReference>
<evidence type="ECO:0000259" key="4">
    <source>
        <dbReference type="Pfam" id="PF00127"/>
    </source>
</evidence>
<reference evidence="5 6" key="1">
    <citation type="submission" date="2018-09" db="EMBL/GenBank/DDBJ databases">
        <title>Metagenome Assembled Genomes from an Advanced Water Purification Facility.</title>
        <authorList>
            <person name="Stamps B.W."/>
            <person name="Spear J.R."/>
        </authorList>
    </citation>
    <scope>NUCLEOTIDE SEQUENCE [LARGE SCALE GENOMIC DNA]</scope>
    <source>
        <strain evidence="5">Bin_27_1</strain>
    </source>
</reference>
<keyword evidence="1" id="KW-0479">Metal-binding</keyword>
<dbReference type="InterPro" id="IPR008972">
    <property type="entry name" value="Cupredoxin"/>
</dbReference>
<name>A0A5C7SV71_THASP</name>
<sequence length="165" mass="17965">MNRNTIGLVAALAMMTSSMAFAHGDAAHAPEARTYVASEVVDTPFGRQGDPKKASRTLTVDMTDNMRFTPGTLTVKRGETVRVKVANKGQLLHEFVLGTETEVKKHWEAMKKHPGMVHDEPSMVHVTPGASGEVVWQFTQAGEFQFACLLPGHFEAGMSGKVVVR</sequence>